<dbReference type="PANTHER" id="PTHR28181:SF2">
    <property type="entry name" value="PHOSPHORIC MONOESTER HYDROLASE"/>
    <property type="match status" value="1"/>
</dbReference>
<dbReference type="EMBL" id="BOVK01000006">
    <property type="protein sequence ID" value="GIQ67606.1"/>
    <property type="molecule type" value="Genomic_DNA"/>
</dbReference>
<keyword evidence="1 4" id="KW-0028">Amino-acid biosynthesis</keyword>
<evidence type="ECO:0000256" key="4">
    <source>
        <dbReference type="HAMAP-Rule" id="MF_01680"/>
    </source>
</evidence>
<dbReference type="AlphaFoldDB" id="A0A8J4H110"/>
<dbReference type="InterPro" id="IPR036412">
    <property type="entry name" value="HAD-like_sf"/>
</dbReference>
<name>A0A8J4H110_9BACL</name>
<sequence length="239" mass="27374">MTLRSQNKQPIVFCDFDGTITIKDNIVAIMRHFDPPGWADTVDDIISKRRSIRDGVTALFASLPASRKEEIIRYSVDNAEIRPGFRELLDACRKLNIPFYVVSGGIDFFIRPLLAQFPIAPEHVYCNEGHFDSEYIRIEWPHACDEHCSNDCGTCKPRIMRQFAPQHYYRIVIGDSITDFEAAKAADYVFARSHLLEQCKTNGIPYEAFEDFHSVAQSLQQLHTRLLQEGASIRKTEES</sequence>
<comment type="caution">
    <text evidence="5">The sequence shown here is derived from an EMBL/GenBank/DDBJ whole genome shotgun (WGS) entry which is preliminary data.</text>
</comment>
<keyword evidence="2 4" id="KW-0378">Hydrolase</keyword>
<dbReference type="HAMAP" id="MF_01680">
    <property type="entry name" value="Salvage_MtnX"/>
    <property type="match status" value="1"/>
</dbReference>
<dbReference type="GO" id="GO:0019509">
    <property type="term" value="P:L-methionine salvage from methylthioadenosine"/>
    <property type="evidence" value="ECO:0007669"/>
    <property type="project" value="UniProtKB-UniRule"/>
</dbReference>
<accession>A0A8J4H110</accession>
<evidence type="ECO:0000256" key="2">
    <source>
        <dbReference type="ARBA" id="ARBA00022801"/>
    </source>
</evidence>
<gene>
    <name evidence="4 5" type="primary">mtnX</name>
    <name evidence="5" type="ORF">XYCOK13_04300</name>
</gene>
<keyword evidence="3 4" id="KW-0486">Methionine biosynthesis</keyword>
<dbReference type="PANTHER" id="PTHR28181">
    <property type="entry name" value="UPF0655 PROTEIN YCR015C"/>
    <property type="match status" value="1"/>
</dbReference>
<dbReference type="Pfam" id="PF12710">
    <property type="entry name" value="HAD"/>
    <property type="match status" value="1"/>
</dbReference>
<dbReference type="InterPro" id="IPR017718">
    <property type="entry name" value="HAD-SF_hydro_IB_MtnX"/>
</dbReference>
<evidence type="ECO:0000256" key="3">
    <source>
        <dbReference type="ARBA" id="ARBA00023167"/>
    </source>
</evidence>
<dbReference type="UniPathway" id="UPA00904">
    <property type="reaction ID" value="UER00877"/>
</dbReference>
<protein>
    <recommendedName>
        <fullName evidence="4">2-hydroxy-3-keto-5-methylthiopentenyl-1-phosphate phosphatase</fullName>
        <shortName evidence="4">HK-MTPenyl-1-P phosphatase</shortName>
        <ecNumber evidence="4">3.1.3.87</ecNumber>
    </recommendedName>
</protein>
<comment type="similarity">
    <text evidence="4">Belongs to the HAD-like hydrolase superfamily. MtnX family.</text>
</comment>
<evidence type="ECO:0000256" key="1">
    <source>
        <dbReference type="ARBA" id="ARBA00022605"/>
    </source>
</evidence>
<reference evidence="5" key="1">
    <citation type="submission" date="2021-04" db="EMBL/GenBank/DDBJ databases">
        <title>Draft genome sequence of Xylanibacillus composti strain K13.</title>
        <authorList>
            <person name="Uke A."/>
            <person name="Chhe C."/>
            <person name="Baramee S."/>
            <person name="Kosugi A."/>
        </authorList>
    </citation>
    <scope>NUCLEOTIDE SEQUENCE</scope>
    <source>
        <strain evidence="5">K13</strain>
    </source>
</reference>
<dbReference type="GO" id="GO:0043716">
    <property type="term" value="F:2-hydroxy-3-keto-5-methylthiopentenyl-1-phosphate phosphatase activity"/>
    <property type="evidence" value="ECO:0007669"/>
    <property type="project" value="UniProtKB-UniRule"/>
</dbReference>
<dbReference type="Proteomes" id="UP000677918">
    <property type="component" value="Unassembled WGS sequence"/>
</dbReference>
<evidence type="ECO:0000313" key="6">
    <source>
        <dbReference type="Proteomes" id="UP000677918"/>
    </source>
</evidence>
<dbReference type="NCBIfam" id="TIGR01488">
    <property type="entry name" value="HAD-SF-IB"/>
    <property type="match status" value="1"/>
</dbReference>
<comment type="pathway">
    <text evidence="4">Amino-acid biosynthesis; L-methionine biosynthesis via salvage pathway; L-methionine from S-methyl-5-thio-alpha-D-ribose 1-phosphate: step 4/6.</text>
</comment>
<dbReference type="NCBIfam" id="NF007103">
    <property type="entry name" value="PRK09552.1"/>
    <property type="match status" value="1"/>
</dbReference>
<proteinExistence type="inferred from homology"/>
<dbReference type="Gene3D" id="3.40.50.1000">
    <property type="entry name" value="HAD superfamily/HAD-like"/>
    <property type="match status" value="1"/>
</dbReference>
<keyword evidence="6" id="KW-1185">Reference proteome</keyword>
<dbReference type="RefSeq" id="WP_213410219.1">
    <property type="nucleotide sequence ID" value="NZ_BOVK01000006.1"/>
</dbReference>
<dbReference type="NCBIfam" id="TIGR01489">
    <property type="entry name" value="DKMTPPase-SF"/>
    <property type="match status" value="1"/>
</dbReference>
<evidence type="ECO:0000313" key="5">
    <source>
        <dbReference type="EMBL" id="GIQ67606.1"/>
    </source>
</evidence>
<dbReference type="InterPro" id="IPR023214">
    <property type="entry name" value="HAD_sf"/>
</dbReference>
<comment type="function">
    <text evidence="4">Dephosphorylates 2-hydroxy-3-keto-5-methylthiopentenyl-1-phosphate (HK-MTPenyl-1-P) yielding 1,2-dihydroxy-3-keto-5-methylthiopentene (DHK-MTPene).</text>
</comment>
<dbReference type="EC" id="3.1.3.87" evidence="4"/>
<dbReference type="InterPro" id="IPR050849">
    <property type="entry name" value="HAD-like_hydrolase_phosphatase"/>
</dbReference>
<dbReference type="SUPFAM" id="SSF56784">
    <property type="entry name" value="HAD-like"/>
    <property type="match status" value="1"/>
</dbReference>
<comment type="catalytic activity">
    <reaction evidence="4">
        <text>2-hydroxy-5-methylsulfanyl-3-oxopent-1-enyl phosphate + H2O = 1,2-dihydroxy-5-(methylsulfanyl)pent-1-en-3-one + phosphate</text>
        <dbReference type="Rhea" id="RHEA:14481"/>
        <dbReference type="ChEBI" id="CHEBI:15377"/>
        <dbReference type="ChEBI" id="CHEBI:43474"/>
        <dbReference type="ChEBI" id="CHEBI:49252"/>
        <dbReference type="ChEBI" id="CHEBI:59505"/>
        <dbReference type="EC" id="3.1.3.87"/>
    </reaction>
</comment>
<dbReference type="InterPro" id="IPR006384">
    <property type="entry name" value="HAD_hydro_PyrdxlP_Pase-like"/>
</dbReference>
<dbReference type="Gene3D" id="3.90.1470.20">
    <property type="match status" value="1"/>
</dbReference>
<organism evidence="5 6">
    <name type="scientific">Xylanibacillus composti</name>
    <dbReference type="NCBI Taxonomy" id="1572762"/>
    <lineage>
        <taxon>Bacteria</taxon>
        <taxon>Bacillati</taxon>
        <taxon>Bacillota</taxon>
        <taxon>Bacilli</taxon>
        <taxon>Bacillales</taxon>
        <taxon>Paenibacillaceae</taxon>
        <taxon>Xylanibacillus</taxon>
    </lineage>
</organism>
<dbReference type="CDD" id="cd07524">
    <property type="entry name" value="HAD_Pase"/>
    <property type="match status" value="1"/>
</dbReference>